<dbReference type="SUPFAM" id="SSF51206">
    <property type="entry name" value="cAMP-binding domain-like"/>
    <property type="match status" value="1"/>
</dbReference>
<dbReference type="Gene3D" id="2.60.120.10">
    <property type="entry name" value="Jelly Rolls"/>
    <property type="match status" value="1"/>
</dbReference>
<dbReference type="InterPro" id="IPR014710">
    <property type="entry name" value="RmlC-like_jellyroll"/>
</dbReference>
<dbReference type="Pfam" id="PF02518">
    <property type="entry name" value="HATPase_c"/>
    <property type="match status" value="1"/>
</dbReference>
<evidence type="ECO:0000256" key="1">
    <source>
        <dbReference type="ARBA" id="ARBA00000085"/>
    </source>
</evidence>
<dbReference type="InterPro" id="IPR003594">
    <property type="entry name" value="HATPase_dom"/>
</dbReference>
<sequence length="464" mass="49969">MELDDLRGIGLFSRTGDDQLRTLLDSGTEVRFEPGDVVFRENEPAEFWWVLLDGAIDLVRHVGREETRLGAMDVPGRWAGGFRAWDEHGAYLATGRATTSGRMLRVPAGALLALWTDRFPLGLSLIEGVSRSARNYEAMARQREALLALGTLAAGLAHELNNPAAAATRAVDALGSAFDGMLSALRRLAAAPVTAEQFSRLDALRAELGPRPAESLLAAADREDEVSDWLTGHGVGRQWVLAPALAAAGADVAWCDRMAEALGDDRLDPALDWVASTVSATSLLEEVKESTRRISDLVAAMRSYSQLDRAAMQLTDVAEGLESTLAMRAYRIPAGVAVVRDHDPQVPRIEALAAELNQVWTQLIDNALDAMDGSGTLRVTTRLEHGDVVVEIGDTGAGMTPETQRHAFDPFFTTKGVGEGTGLGLDISRRIVDRHHGAIGIELRPGETVLAVRLPAARPEGARR</sequence>
<organism evidence="7 8">
    <name type="scientific">Blastococcus haudaquaticus</name>
    <dbReference type="NCBI Taxonomy" id="1938745"/>
    <lineage>
        <taxon>Bacteria</taxon>
        <taxon>Bacillati</taxon>
        <taxon>Actinomycetota</taxon>
        <taxon>Actinomycetes</taxon>
        <taxon>Geodermatophilales</taxon>
        <taxon>Geodermatophilaceae</taxon>
        <taxon>Blastococcus</taxon>
    </lineage>
</organism>
<evidence type="ECO:0000256" key="3">
    <source>
        <dbReference type="ARBA" id="ARBA00022777"/>
    </source>
</evidence>
<dbReference type="InterPro" id="IPR018490">
    <property type="entry name" value="cNMP-bd_dom_sf"/>
</dbReference>
<gene>
    <name evidence="7" type="ORF">SAMN06272739_1616</name>
</gene>
<dbReference type="EC" id="2.7.13.3" evidence="2"/>
<dbReference type="PRINTS" id="PR00344">
    <property type="entry name" value="BCTRLSENSOR"/>
</dbReference>
<keyword evidence="8" id="KW-1185">Reference proteome</keyword>
<dbReference type="Proteomes" id="UP000219482">
    <property type="component" value="Unassembled WGS sequence"/>
</dbReference>
<dbReference type="AlphaFoldDB" id="A0A286GQG2"/>
<dbReference type="InterPro" id="IPR005467">
    <property type="entry name" value="His_kinase_dom"/>
</dbReference>
<dbReference type="EMBL" id="OCNK01000002">
    <property type="protein sequence ID" value="SOD97785.1"/>
    <property type="molecule type" value="Genomic_DNA"/>
</dbReference>
<dbReference type="PROSITE" id="PS50042">
    <property type="entry name" value="CNMP_BINDING_3"/>
    <property type="match status" value="1"/>
</dbReference>
<dbReference type="Gene3D" id="1.10.287.130">
    <property type="match status" value="1"/>
</dbReference>
<feature type="domain" description="Histidine kinase" evidence="6">
    <location>
        <begin position="283"/>
        <end position="458"/>
    </location>
</feature>
<dbReference type="PROSITE" id="PS50109">
    <property type="entry name" value="HIS_KIN"/>
    <property type="match status" value="1"/>
</dbReference>
<dbReference type="InterPro" id="IPR000595">
    <property type="entry name" value="cNMP-bd_dom"/>
</dbReference>
<proteinExistence type="predicted"/>
<dbReference type="OrthoDB" id="1931120at2"/>
<evidence type="ECO:0000256" key="2">
    <source>
        <dbReference type="ARBA" id="ARBA00012438"/>
    </source>
</evidence>
<dbReference type="PANTHER" id="PTHR43065">
    <property type="entry name" value="SENSOR HISTIDINE KINASE"/>
    <property type="match status" value="1"/>
</dbReference>
<dbReference type="Pfam" id="PF00027">
    <property type="entry name" value="cNMP_binding"/>
    <property type="match status" value="1"/>
</dbReference>
<evidence type="ECO:0000256" key="4">
    <source>
        <dbReference type="ARBA" id="ARBA00023012"/>
    </source>
</evidence>
<dbReference type="InterPro" id="IPR036890">
    <property type="entry name" value="HATPase_C_sf"/>
</dbReference>
<dbReference type="Gene3D" id="3.30.565.10">
    <property type="entry name" value="Histidine kinase-like ATPase, C-terminal domain"/>
    <property type="match status" value="1"/>
</dbReference>
<protein>
    <recommendedName>
        <fullName evidence="2">histidine kinase</fullName>
        <ecNumber evidence="2">2.7.13.3</ecNumber>
    </recommendedName>
</protein>
<evidence type="ECO:0000259" key="5">
    <source>
        <dbReference type="PROSITE" id="PS50042"/>
    </source>
</evidence>
<dbReference type="CDD" id="cd00038">
    <property type="entry name" value="CAP_ED"/>
    <property type="match status" value="1"/>
</dbReference>
<dbReference type="SMART" id="SM00100">
    <property type="entry name" value="cNMP"/>
    <property type="match status" value="1"/>
</dbReference>
<keyword evidence="3" id="KW-0808">Transferase</keyword>
<dbReference type="SMART" id="SM00387">
    <property type="entry name" value="HATPase_c"/>
    <property type="match status" value="1"/>
</dbReference>
<dbReference type="InterPro" id="IPR004358">
    <property type="entry name" value="Sig_transdc_His_kin-like_C"/>
</dbReference>
<dbReference type="GO" id="GO:0004673">
    <property type="term" value="F:protein histidine kinase activity"/>
    <property type="evidence" value="ECO:0007669"/>
    <property type="project" value="UniProtKB-EC"/>
</dbReference>
<evidence type="ECO:0000313" key="7">
    <source>
        <dbReference type="EMBL" id="SOD97785.1"/>
    </source>
</evidence>
<reference evidence="8" key="1">
    <citation type="submission" date="2017-09" db="EMBL/GenBank/DDBJ databases">
        <authorList>
            <person name="Varghese N."/>
            <person name="Submissions S."/>
        </authorList>
    </citation>
    <scope>NUCLEOTIDE SEQUENCE [LARGE SCALE GENOMIC DNA]</scope>
    <source>
        <strain evidence="8">DSM 44270</strain>
    </source>
</reference>
<name>A0A286GQG2_9ACTN</name>
<keyword evidence="4" id="KW-0902">Two-component regulatory system</keyword>
<feature type="domain" description="Cyclic nucleotide-binding" evidence="5">
    <location>
        <begin position="11"/>
        <end position="72"/>
    </location>
</feature>
<dbReference type="RefSeq" id="WP_097183393.1">
    <property type="nucleotide sequence ID" value="NZ_OCNK01000002.1"/>
</dbReference>
<dbReference type="SUPFAM" id="SSF55874">
    <property type="entry name" value="ATPase domain of HSP90 chaperone/DNA topoisomerase II/histidine kinase"/>
    <property type="match status" value="1"/>
</dbReference>
<comment type="catalytic activity">
    <reaction evidence="1">
        <text>ATP + protein L-histidine = ADP + protein N-phospho-L-histidine.</text>
        <dbReference type="EC" id="2.7.13.3"/>
    </reaction>
</comment>
<evidence type="ECO:0000313" key="8">
    <source>
        <dbReference type="Proteomes" id="UP000219482"/>
    </source>
</evidence>
<evidence type="ECO:0000259" key="6">
    <source>
        <dbReference type="PROSITE" id="PS50109"/>
    </source>
</evidence>
<dbReference type="GO" id="GO:0000160">
    <property type="term" value="P:phosphorelay signal transduction system"/>
    <property type="evidence" value="ECO:0007669"/>
    <property type="project" value="UniProtKB-KW"/>
</dbReference>
<accession>A0A286GQG2</accession>
<keyword evidence="3" id="KW-0418">Kinase</keyword>
<dbReference type="PANTHER" id="PTHR43065:SF48">
    <property type="entry name" value="HISTIDINE KINASE"/>
    <property type="match status" value="1"/>
</dbReference>